<reference evidence="5" key="1">
    <citation type="submission" date="2023-10" db="EMBL/GenBank/DDBJ databases">
        <title>Genome assemblies of two species of porcelain crab, Petrolisthes cinctipes and Petrolisthes manimaculis (Anomura: Porcellanidae).</title>
        <authorList>
            <person name="Angst P."/>
        </authorList>
    </citation>
    <scope>NUCLEOTIDE SEQUENCE</scope>
    <source>
        <strain evidence="5">PB745_01</strain>
        <tissue evidence="5">Gill</tissue>
    </source>
</reference>
<dbReference type="PROSITE" id="PS50294">
    <property type="entry name" value="WD_REPEATS_REGION"/>
    <property type="match status" value="3"/>
</dbReference>
<feature type="repeat" description="WD" evidence="4">
    <location>
        <begin position="119"/>
        <end position="150"/>
    </location>
</feature>
<dbReference type="Proteomes" id="UP001286313">
    <property type="component" value="Unassembled WGS sequence"/>
</dbReference>
<evidence type="ECO:0000313" key="6">
    <source>
        <dbReference type="Proteomes" id="UP001286313"/>
    </source>
</evidence>
<dbReference type="PROSITE" id="PS50082">
    <property type="entry name" value="WD_REPEATS_2"/>
    <property type="match status" value="3"/>
</dbReference>
<dbReference type="AlphaFoldDB" id="A0AAE1G0A6"/>
<evidence type="ECO:0000313" key="5">
    <source>
        <dbReference type="EMBL" id="KAK3882452.1"/>
    </source>
</evidence>
<dbReference type="InterPro" id="IPR040132">
    <property type="entry name" value="Tex1/THOC3"/>
</dbReference>
<proteinExistence type="inferred from homology"/>
<dbReference type="EMBL" id="JAWQEG010001094">
    <property type="protein sequence ID" value="KAK3882452.1"/>
    <property type="molecule type" value="Genomic_DNA"/>
</dbReference>
<dbReference type="GO" id="GO:0006406">
    <property type="term" value="P:mRNA export from nucleus"/>
    <property type="evidence" value="ECO:0007669"/>
    <property type="project" value="InterPro"/>
</dbReference>
<comment type="similarity">
    <text evidence="3">Belongs to the THOC3 family.</text>
</comment>
<name>A0AAE1G0A6_PETCI</name>
<keyword evidence="6" id="KW-1185">Reference proteome</keyword>
<evidence type="ECO:0000256" key="3">
    <source>
        <dbReference type="ARBA" id="ARBA00046343"/>
    </source>
</evidence>
<dbReference type="FunFam" id="2.130.10.10:FF:001007">
    <property type="entry name" value="THO complex subunit 3"/>
    <property type="match status" value="1"/>
</dbReference>
<organism evidence="5 6">
    <name type="scientific">Petrolisthes cinctipes</name>
    <name type="common">Flat porcelain crab</name>
    <dbReference type="NCBI Taxonomy" id="88211"/>
    <lineage>
        <taxon>Eukaryota</taxon>
        <taxon>Metazoa</taxon>
        <taxon>Ecdysozoa</taxon>
        <taxon>Arthropoda</taxon>
        <taxon>Crustacea</taxon>
        <taxon>Multicrustacea</taxon>
        <taxon>Malacostraca</taxon>
        <taxon>Eumalacostraca</taxon>
        <taxon>Eucarida</taxon>
        <taxon>Decapoda</taxon>
        <taxon>Pleocyemata</taxon>
        <taxon>Anomura</taxon>
        <taxon>Galatheoidea</taxon>
        <taxon>Porcellanidae</taxon>
        <taxon>Petrolisthes</taxon>
    </lineage>
</organism>
<evidence type="ECO:0000256" key="2">
    <source>
        <dbReference type="ARBA" id="ARBA00022737"/>
    </source>
</evidence>
<dbReference type="GO" id="GO:0000445">
    <property type="term" value="C:THO complex part of transcription export complex"/>
    <property type="evidence" value="ECO:0007669"/>
    <property type="project" value="TreeGrafter"/>
</dbReference>
<feature type="repeat" description="WD" evidence="4">
    <location>
        <begin position="165"/>
        <end position="207"/>
    </location>
</feature>
<dbReference type="PROSITE" id="PS00678">
    <property type="entry name" value="WD_REPEATS_1"/>
    <property type="match status" value="1"/>
</dbReference>
<dbReference type="PANTHER" id="PTHR22839:SF0">
    <property type="entry name" value="THO COMPLEX SUBUNIT 3"/>
    <property type="match status" value="1"/>
</dbReference>
<dbReference type="PANTHER" id="PTHR22839">
    <property type="entry name" value="THO COMPLEX SUBUNIT 3 THO3"/>
    <property type="match status" value="1"/>
</dbReference>
<dbReference type="Gene3D" id="2.130.10.10">
    <property type="entry name" value="YVTN repeat-like/Quinoprotein amine dehydrogenase"/>
    <property type="match status" value="2"/>
</dbReference>
<dbReference type="Pfam" id="PF25174">
    <property type="entry name" value="Beta-prop_THOC3"/>
    <property type="match status" value="1"/>
</dbReference>
<sequence>MRGPCVRVCVSVAPDDGGSCNPPVFLRPTSPALTKKPPRSRHHRAPLPVSIRHLKLHLVSPVKNTCQETIDGLGQVVYKPHERDCRGIIGLPSHKHLKMGSYLEEMKAYFQTHNKHKEYVGHNSKVHTIGWNADGRRLASGSYDKCVTIFLFDGHRETLRKDYTYKGHGDSVDQLCWHPTHSEQLTSASGDKTVRIWDTRTHKCSATINTKGENINITWSPDGQTIAVGNKEDLVSFIDVRTHKIKHENQFKFEVNELCWNNTNDLFYLTNAQSGHGYIHVYNYPEMELVHWIHAHPGNCICIKFEPRGRYFATGSADALVSIWDAQELYCMRTLPRLEWPVRTLSFSHDGQLLASGSEDLTVDIAHVATGEKVAHISIANPTFTLAWHPRHFLLAYACDDKDDRDRDRDAGTVKLWGLGERS</sequence>
<dbReference type="SUPFAM" id="SSF50978">
    <property type="entry name" value="WD40 repeat-like"/>
    <property type="match status" value="1"/>
</dbReference>
<feature type="repeat" description="WD" evidence="4">
    <location>
        <begin position="293"/>
        <end position="334"/>
    </location>
</feature>
<dbReference type="InterPro" id="IPR015943">
    <property type="entry name" value="WD40/YVTN_repeat-like_dom_sf"/>
</dbReference>
<gene>
    <name evidence="5" type="ORF">Pcinc_013159</name>
</gene>
<comment type="caution">
    <text evidence="5">The sequence shown here is derived from an EMBL/GenBank/DDBJ whole genome shotgun (WGS) entry which is preliminary data.</text>
</comment>
<keyword evidence="1 4" id="KW-0853">WD repeat</keyword>
<dbReference type="InterPro" id="IPR036322">
    <property type="entry name" value="WD40_repeat_dom_sf"/>
</dbReference>
<evidence type="ECO:0008006" key="7">
    <source>
        <dbReference type="Google" id="ProtNLM"/>
    </source>
</evidence>
<evidence type="ECO:0000256" key="4">
    <source>
        <dbReference type="PROSITE-ProRule" id="PRU00221"/>
    </source>
</evidence>
<dbReference type="InterPro" id="IPR019775">
    <property type="entry name" value="WD40_repeat_CS"/>
</dbReference>
<dbReference type="SMART" id="SM00320">
    <property type="entry name" value="WD40"/>
    <property type="match status" value="6"/>
</dbReference>
<dbReference type="InterPro" id="IPR001680">
    <property type="entry name" value="WD40_rpt"/>
</dbReference>
<dbReference type="CDD" id="cd00200">
    <property type="entry name" value="WD40"/>
    <property type="match status" value="1"/>
</dbReference>
<protein>
    <recommendedName>
        <fullName evidence="7">THO complex subunit 3</fullName>
    </recommendedName>
</protein>
<accession>A0AAE1G0A6</accession>
<keyword evidence="2" id="KW-0677">Repeat</keyword>
<evidence type="ECO:0000256" key="1">
    <source>
        <dbReference type="ARBA" id="ARBA00022574"/>
    </source>
</evidence>